<accession>A0AAW1WQS5</accession>
<evidence type="ECO:0008006" key="4">
    <source>
        <dbReference type="Google" id="ProtNLM"/>
    </source>
</evidence>
<dbReference type="Gene3D" id="1.10.630.10">
    <property type="entry name" value="Cytochrome P450"/>
    <property type="match status" value="1"/>
</dbReference>
<dbReference type="SUPFAM" id="SSF48264">
    <property type="entry name" value="Cytochrome P450"/>
    <property type="match status" value="1"/>
</dbReference>
<comment type="similarity">
    <text evidence="1">Belongs to the cytochrome P450 family.</text>
</comment>
<sequence length="119" mass="13356">MLPHKANANVKIGGYAIPKGTAVHVNVWAIGRDPKVWQDPYNFRPERKAYVPSGTSRIQLGHTYAQKKKKNLVTLMLGHLLHCFAWLPPEGGVQPKEIDIAERPGLVCHMKTPWKPSLN</sequence>
<dbReference type="InterPro" id="IPR001128">
    <property type="entry name" value="Cyt_P450"/>
</dbReference>
<dbReference type="GO" id="GO:0016705">
    <property type="term" value="F:oxidoreductase activity, acting on paired donors, with incorporation or reduction of molecular oxygen"/>
    <property type="evidence" value="ECO:0007669"/>
    <property type="project" value="InterPro"/>
</dbReference>
<evidence type="ECO:0000256" key="1">
    <source>
        <dbReference type="ARBA" id="ARBA00010617"/>
    </source>
</evidence>
<evidence type="ECO:0000313" key="2">
    <source>
        <dbReference type="EMBL" id="KAK9925994.1"/>
    </source>
</evidence>
<dbReference type="PANTHER" id="PTHR47950:SF10">
    <property type="entry name" value="CYTOCHROME P450 98A8"/>
    <property type="match status" value="1"/>
</dbReference>
<dbReference type="GO" id="GO:0020037">
    <property type="term" value="F:heme binding"/>
    <property type="evidence" value="ECO:0007669"/>
    <property type="project" value="InterPro"/>
</dbReference>
<keyword evidence="3" id="KW-1185">Reference proteome</keyword>
<name>A0AAW1WQS5_RUBAR</name>
<dbReference type="PANTHER" id="PTHR47950">
    <property type="entry name" value="CYTOCHROME P450, FAMILY 76, SUBFAMILY C, POLYPEPTIDE 5-RELATED"/>
    <property type="match status" value="1"/>
</dbReference>
<proteinExistence type="inferred from homology"/>
<organism evidence="2 3">
    <name type="scientific">Rubus argutus</name>
    <name type="common">Southern blackberry</name>
    <dbReference type="NCBI Taxonomy" id="59490"/>
    <lineage>
        <taxon>Eukaryota</taxon>
        <taxon>Viridiplantae</taxon>
        <taxon>Streptophyta</taxon>
        <taxon>Embryophyta</taxon>
        <taxon>Tracheophyta</taxon>
        <taxon>Spermatophyta</taxon>
        <taxon>Magnoliopsida</taxon>
        <taxon>eudicotyledons</taxon>
        <taxon>Gunneridae</taxon>
        <taxon>Pentapetalae</taxon>
        <taxon>rosids</taxon>
        <taxon>fabids</taxon>
        <taxon>Rosales</taxon>
        <taxon>Rosaceae</taxon>
        <taxon>Rosoideae</taxon>
        <taxon>Rosoideae incertae sedis</taxon>
        <taxon>Rubus</taxon>
    </lineage>
</organism>
<dbReference type="Proteomes" id="UP001457282">
    <property type="component" value="Unassembled WGS sequence"/>
</dbReference>
<gene>
    <name evidence="2" type="ORF">M0R45_023250</name>
</gene>
<dbReference type="GO" id="GO:0005506">
    <property type="term" value="F:iron ion binding"/>
    <property type="evidence" value="ECO:0007669"/>
    <property type="project" value="InterPro"/>
</dbReference>
<evidence type="ECO:0000313" key="3">
    <source>
        <dbReference type="Proteomes" id="UP001457282"/>
    </source>
</evidence>
<protein>
    <recommendedName>
        <fullName evidence="4">Cytochrome P450</fullName>
    </recommendedName>
</protein>
<dbReference type="AlphaFoldDB" id="A0AAW1WQS5"/>
<dbReference type="EMBL" id="JBEDUW010000005">
    <property type="protein sequence ID" value="KAK9925994.1"/>
    <property type="molecule type" value="Genomic_DNA"/>
</dbReference>
<comment type="caution">
    <text evidence="2">The sequence shown here is derived from an EMBL/GenBank/DDBJ whole genome shotgun (WGS) entry which is preliminary data.</text>
</comment>
<dbReference type="GO" id="GO:0004497">
    <property type="term" value="F:monooxygenase activity"/>
    <property type="evidence" value="ECO:0007669"/>
    <property type="project" value="InterPro"/>
</dbReference>
<dbReference type="Pfam" id="PF00067">
    <property type="entry name" value="p450"/>
    <property type="match status" value="1"/>
</dbReference>
<dbReference type="InterPro" id="IPR036396">
    <property type="entry name" value="Cyt_P450_sf"/>
</dbReference>
<reference evidence="2 3" key="1">
    <citation type="journal article" date="2023" name="G3 (Bethesda)">
        <title>A chromosome-length genome assembly and annotation of blackberry (Rubus argutus, cv. 'Hillquist').</title>
        <authorList>
            <person name="Bruna T."/>
            <person name="Aryal R."/>
            <person name="Dudchenko O."/>
            <person name="Sargent D.J."/>
            <person name="Mead D."/>
            <person name="Buti M."/>
            <person name="Cavallini A."/>
            <person name="Hytonen T."/>
            <person name="Andres J."/>
            <person name="Pham M."/>
            <person name="Weisz D."/>
            <person name="Mascagni F."/>
            <person name="Usai G."/>
            <person name="Natali L."/>
            <person name="Bassil N."/>
            <person name="Fernandez G.E."/>
            <person name="Lomsadze A."/>
            <person name="Armour M."/>
            <person name="Olukolu B."/>
            <person name="Poorten T."/>
            <person name="Britton C."/>
            <person name="Davik J."/>
            <person name="Ashrafi H."/>
            <person name="Aiden E.L."/>
            <person name="Borodovsky M."/>
            <person name="Worthington M."/>
        </authorList>
    </citation>
    <scope>NUCLEOTIDE SEQUENCE [LARGE SCALE GENOMIC DNA]</scope>
    <source>
        <strain evidence="2">PI 553951</strain>
    </source>
</reference>